<protein>
    <recommendedName>
        <fullName evidence="9">ENTH domain-containing protein</fullName>
    </recommendedName>
</protein>
<dbReference type="Proteomes" id="UP001318860">
    <property type="component" value="Unassembled WGS sequence"/>
</dbReference>
<comment type="caution">
    <text evidence="10">The sequence shown here is derived from an EMBL/GenBank/DDBJ whole genome shotgun (WGS) entry which is preliminary data.</text>
</comment>
<dbReference type="EMBL" id="JABTTQ020001347">
    <property type="protein sequence ID" value="KAK6131687.1"/>
    <property type="molecule type" value="Genomic_DNA"/>
</dbReference>
<dbReference type="InterPro" id="IPR013809">
    <property type="entry name" value="ENTH"/>
</dbReference>
<evidence type="ECO:0000313" key="10">
    <source>
        <dbReference type="EMBL" id="KAK6131687.1"/>
    </source>
</evidence>
<dbReference type="Gene3D" id="1.25.40.90">
    <property type="match status" value="1"/>
</dbReference>
<dbReference type="PANTHER" id="PTHR22951">
    <property type="entry name" value="CLATHRIN ASSEMBLY PROTEIN"/>
    <property type="match status" value="1"/>
</dbReference>
<keyword evidence="11" id="KW-1185">Reference proteome</keyword>
<evidence type="ECO:0000256" key="1">
    <source>
        <dbReference type="ARBA" id="ARBA00004132"/>
    </source>
</evidence>
<dbReference type="InterPro" id="IPR045192">
    <property type="entry name" value="AP180-like"/>
</dbReference>
<name>A0ABR0V8Z8_REHGL</name>
<dbReference type="SUPFAM" id="SSF48464">
    <property type="entry name" value="ENTH/VHS domain"/>
    <property type="match status" value="1"/>
</dbReference>
<evidence type="ECO:0000259" key="9">
    <source>
        <dbReference type="PROSITE" id="PS50942"/>
    </source>
</evidence>
<evidence type="ECO:0000256" key="4">
    <source>
        <dbReference type="ARBA" id="ARBA00022583"/>
    </source>
</evidence>
<organism evidence="10 11">
    <name type="scientific">Rehmannia glutinosa</name>
    <name type="common">Chinese foxglove</name>
    <dbReference type="NCBI Taxonomy" id="99300"/>
    <lineage>
        <taxon>Eukaryota</taxon>
        <taxon>Viridiplantae</taxon>
        <taxon>Streptophyta</taxon>
        <taxon>Embryophyta</taxon>
        <taxon>Tracheophyta</taxon>
        <taxon>Spermatophyta</taxon>
        <taxon>Magnoliopsida</taxon>
        <taxon>eudicotyledons</taxon>
        <taxon>Gunneridae</taxon>
        <taxon>Pentapetalae</taxon>
        <taxon>asterids</taxon>
        <taxon>lamiids</taxon>
        <taxon>Lamiales</taxon>
        <taxon>Orobanchaceae</taxon>
        <taxon>Rehmannieae</taxon>
        <taxon>Rehmannia</taxon>
    </lineage>
</organism>
<dbReference type="InterPro" id="IPR048050">
    <property type="entry name" value="ANTH_N_plant"/>
</dbReference>
<dbReference type="SMART" id="SM00273">
    <property type="entry name" value="ENTH"/>
    <property type="match status" value="1"/>
</dbReference>
<comment type="subcellular location">
    <subcellularLocation>
        <location evidence="1">Cytoplasmic vesicle</location>
        <location evidence="1">Clathrin-coated vesicle</location>
    </subcellularLocation>
    <subcellularLocation>
        <location evidence="2">Golgi apparatus</location>
    </subcellularLocation>
    <subcellularLocation>
        <location evidence="3">Membrane</location>
        <location evidence="3">Clathrin-coated pit</location>
    </subcellularLocation>
</comment>
<keyword evidence="8" id="KW-0968">Cytoplasmic vesicle</keyword>
<dbReference type="InterPro" id="IPR011417">
    <property type="entry name" value="ANTH_dom"/>
</dbReference>
<dbReference type="PANTHER" id="PTHR22951:SF13">
    <property type="entry name" value="ASSEMBLY PROTEIN, PUTATIVE, EXPRESSED-RELATED"/>
    <property type="match status" value="1"/>
</dbReference>
<proteinExistence type="predicted"/>
<keyword evidence="7" id="KW-0168">Coated pit</keyword>
<dbReference type="PROSITE" id="PS50942">
    <property type="entry name" value="ENTH"/>
    <property type="match status" value="1"/>
</dbReference>
<evidence type="ECO:0000256" key="3">
    <source>
        <dbReference type="ARBA" id="ARBA00004600"/>
    </source>
</evidence>
<sequence length="149" mass="17123">MALGTIRKAVGVVKDQTSIGITEVASNMAPKLEVAIVKTTRHDDDPTSEKYFREIIQLTSYSHGYLCRNDWEKHWIVALMCLMLIHRLLNEGDVIFQQKIMCDTRRGTRLLNLSDFRDEAHSNSWDHSAFVRTYTLYFDRTSACVHADG</sequence>
<accession>A0ABR0V8Z8</accession>
<dbReference type="InterPro" id="IPR008942">
    <property type="entry name" value="ENTH_VHS"/>
</dbReference>
<dbReference type="CDD" id="cd16987">
    <property type="entry name" value="ANTH_N_AP180_plant"/>
    <property type="match status" value="1"/>
</dbReference>
<evidence type="ECO:0000256" key="6">
    <source>
        <dbReference type="ARBA" id="ARBA00023136"/>
    </source>
</evidence>
<evidence type="ECO:0000256" key="7">
    <source>
        <dbReference type="ARBA" id="ARBA00023176"/>
    </source>
</evidence>
<feature type="domain" description="ENTH" evidence="9">
    <location>
        <begin position="24"/>
        <end position="149"/>
    </location>
</feature>
<evidence type="ECO:0000256" key="2">
    <source>
        <dbReference type="ARBA" id="ARBA00004555"/>
    </source>
</evidence>
<gene>
    <name evidence="10" type="ORF">DH2020_034594</name>
</gene>
<keyword evidence="4" id="KW-0254">Endocytosis</keyword>
<keyword evidence="5" id="KW-0333">Golgi apparatus</keyword>
<evidence type="ECO:0000256" key="8">
    <source>
        <dbReference type="ARBA" id="ARBA00023329"/>
    </source>
</evidence>
<keyword evidence="6" id="KW-0472">Membrane</keyword>
<evidence type="ECO:0000256" key="5">
    <source>
        <dbReference type="ARBA" id="ARBA00023034"/>
    </source>
</evidence>
<dbReference type="Pfam" id="PF07651">
    <property type="entry name" value="ANTH"/>
    <property type="match status" value="1"/>
</dbReference>
<evidence type="ECO:0000313" key="11">
    <source>
        <dbReference type="Proteomes" id="UP001318860"/>
    </source>
</evidence>
<reference evidence="10 11" key="1">
    <citation type="journal article" date="2021" name="Comput. Struct. Biotechnol. J.">
        <title>De novo genome assembly of the potent medicinal plant Rehmannia glutinosa using nanopore technology.</title>
        <authorList>
            <person name="Ma L."/>
            <person name="Dong C."/>
            <person name="Song C."/>
            <person name="Wang X."/>
            <person name="Zheng X."/>
            <person name="Niu Y."/>
            <person name="Chen S."/>
            <person name="Feng W."/>
        </authorList>
    </citation>
    <scope>NUCLEOTIDE SEQUENCE [LARGE SCALE GENOMIC DNA]</scope>
    <source>
        <strain evidence="10">DH-2019</strain>
    </source>
</reference>